<dbReference type="AlphaFoldDB" id="A0AAD5YC85"/>
<feature type="compositionally biased region" description="Basic and acidic residues" evidence="1">
    <location>
        <begin position="317"/>
        <end position="340"/>
    </location>
</feature>
<feature type="compositionally biased region" description="Polar residues" evidence="1">
    <location>
        <begin position="260"/>
        <end position="271"/>
    </location>
</feature>
<evidence type="ECO:0000256" key="1">
    <source>
        <dbReference type="SAM" id="MobiDB-lite"/>
    </source>
</evidence>
<feature type="chain" id="PRO_5042074540" description="Mid2 domain-containing protein" evidence="3">
    <location>
        <begin position="24"/>
        <end position="391"/>
    </location>
</feature>
<feature type="signal peptide" evidence="3">
    <location>
        <begin position="1"/>
        <end position="23"/>
    </location>
</feature>
<keyword evidence="2" id="KW-0472">Membrane</keyword>
<accession>A0AAD5YC85</accession>
<feature type="region of interest" description="Disordered" evidence="1">
    <location>
        <begin position="156"/>
        <end position="176"/>
    </location>
</feature>
<evidence type="ECO:0000256" key="3">
    <source>
        <dbReference type="SAM" id="SignalP"/>
    </source>
</evidence>
<evidence type="ECO:0000256" key="2">
    <source>
        <dbReference type="SAM" id="Phobius"/>
    </source>
</evidence>
<proteinExistence type="predicted"/>
<comment type="caution">
    <text evidence="4">The sequence shown here is derived from an EMBL/GenBank/DDBJ whole genome shotgun (WGS) entry which is preliminary data.</text>
</comment>
<dbReference type="Proteomes" id="UP001212997">
    <property type="component" value="Unassembled WGS sequence"/>
</dbReference>
<feature type="compositionally biased region" description="Low complexity" evidence="1">
    <location>
        <begin position="156"/>
        <end position="166"/>
    </location>
</feature>
<keyword evidence="2" id="KW-0812">Transmembrane</keyword>
<gene>
    <name evidence="4" type="ORF">NLI96_g7256</name>
</gene>
<evidence type="ECO:0000313" key="4">
    <source>
        <dbReference type="EMBL" id="KAJ3482032.1"/>
    </source>
</evidence>
<feature type="compositionally biased region" description="Basic and acidic residues" evidence="1">
    <location>
        <begin position="216"/>
        <end position="226"/>
    </location>
</feature>
<feature type="compositionally biased region" description="Polar residues" evidence="1">
    <location>
        <begin position="167"/>
        <end position="176"/>
    </location>
</feature>
<feature type="region of interest" description="Disordered" evidence="1">
    <location>
        <begin position="213"/>
        <end position="283"/>
    </location>
</feature>
<evidence type="ECO:0008006" key="6">
    <source>
        <dbReference type="Google" id="ProtNLM"/>
    </source>
</evidence>
<organism evidence="4 5">
    <name type="scientific">Meripilus lineatus</name>
    <dbReference type="NCBI Taxonomy" id="2056292"/>
    <lineage>
        <taxon>Eukaryota</taxon>
        <taxon>Fungi</taxon>
        <taxon>Dikarya</taxon>
        <taxon>Basidiomycota</taxon>
        <taxon>Agaricomycotina</taxon>
        <taxon>Agaricomycetes</taxon>
        <taxon>Polyporales</taxon>
        <taxon>Meripilaceae</taxon>
        <taxon>Meripilus</taxon>
    </lineage>
</organism>
<protein>
    <recommendedName>
        <fullName evidence="6">Mid2 domain-containing protein</fullName>
    </recommendedName>
</protein>
<keyword evidence="2" id="KW-1133">Transmembrane helix</keyword>
<reference evidence="4" key="1">
    <citation type="submission" date="2022-07" db="EMBL/GenBank/DDBJ databases">
        <title>Genome Sequence of Physisporinus lineatus.</title>
        <authorList>
            <person name="Buettner E."/>
        </authorList>
    </citation>
    <scope>NUCLEOTIDE SEQUENCE</scope>
    <source>
        <strain evidence="4">VT162</strain>
    </source>
</reference>
<keyword evidence="3" id="KW-0732">Signal</keyword>
<sequence length="391" mass="42115">MISTPNVHAFLLLCSLFAPWVFGDVVNRTIDDQFGDPVTGFQVQYSPVGEWTQGNNCDFCAAKPSNLSAFNGTAIYVFNIGAKSTFTNVNFTLDGSPIGNYTNFFNGSDQFVYNVSVLSHENIPYGEHTLDMQASPGPNATLILFDYAIYTTNTTSVESSTTPNPTKASSSSSRKTNAGAIAGGVVGGVILLVALVLGGLFCVRRRRSHRIASTRVPEEKDTKTEPHITPFISTPRGVPVATSRSSSPAPPVLLSEKRSLTTGGNDGQSLTPDPPSSVDPDSASLHEQISILRAELEALRNRGAASSQAPTSSAETRSSRDKEIAILREEVAQLRADRTQEQTPSPPSSATLNEGLLRELSSLRAELEQMRMQQEVSQYGELPRYTPRSPG</sequence>
<dbReference type="Gene3D" id="1.20.5.510">
    <property type="entry name" value="Single helix bin"/>
    <property type="match status" value="1"/>
</dbReference>
<feature type="region of interest" description="Disordered" evidence="1">
    <location>
        <begin position="301"/>
        <end position="355"/>
    </location>
</feature>
<dbReference type="EMBL" id="JANAWD010000292">
    <property type="protein sequence ID" value="KAJ3482032.1"/>
    <property type="molecule type" value="Genomic_DNA"/>
</dbReference>
<evidence type="ECO:0000313" key="5">
    <source>
        <dbReference type="Proteomes" id="UP001212997"/>
    </source>
</evidence>
<feature type="transmembrane region" description="Helical" evidence="2">
    <location>
        <begin position="180"/>
        <end position="203"/>
    </location>
</feature>
<keyword evidence="5" id="KW-1185">Reference proteome</keyword>
<feature type="compositionally biased region" description="Polar residues" evidence="1">
    <location>
        <begin position="304"/>
        <end position="316"/>
    </location>
</feature>
<name>A0AAD5YC85_9APHY</name>